<sequence length="777" mass="86626">MAIWPFGRRGKRNTVQVDADARGFGTMSQTSRHSFDEARLGRKPSRKRSKRHKNRYSTPVDDFPTDLSHINTPTAQPAHYSSFGFQGARHRPGKAIVQPSSAPTSEPQAMSRKPSFRKPKRNSSPPATLKKRLSKRKIYEIAREREIKMMASMPIDIPRRATTPLPGDPMQIDARRAYSSHSRRIDRHRSDISLSVRDSAASSLSDYADSYTFKVNSFAAWTPRPVIRYVESPRASYPRSQKSPEPADRRAKSPSVEVSDEDLRTKRRIDELANDLDAGTLRELMDRDRRRRERQQLKDQEKLVRKLQRNAQRVPNLQEPPTGSPEVREGETNGNTENQRGRSSPQTQTEAQPTSQETEAFLSGEADEGSWLRDTSMDVERSGRKSPESAHVVGNIDDSSICEKKTAQRLSFGPSQEMTMSRSTISPSHSPSRRGVHSPDSSQLYGMTRESLSDISKKVGSERRSSDHSGAHVNPITSIFRRGSSRLKRSYRERFPDRSPPPMKNVSHESFFKVHTQTPTPAPTPYVPPKALLGTNSFKRSHSKFTEHFGDEPLSPPDSRLQSPDIPEHGPLVEDQVPDLQSKSYYPIPGTDDRDGVKNGRNSWADSVEDDPDNLPLSQSLASVDSEGSWMSGQFLRRISQKQANSGRSSRNRTEEGLDKSFKGDEGSGDAQIQVGFGAFPVEARTGTDNAAADKDLVTPSQQEPTAETWRQDVAKRPVLVVNPAVRPKSTQGLLNNVQTLSPISAEAGISPIEEHAAEILLPTDDDTAANTQAHPR</sequence>
<feature type="compositionally biased region" description="Basic and acidic residues" evidence="1">
    <location>
        <begin position="451"/>
        <end position="470"/>
    </location>
</feature>
<dbReference type="RefSeq" id="XP_040705859.1">
    <property type="nucleotide sequence ID" value="XM_040844427.1"/>
</dbReference>
<dbReference type="AlphaFoldDB" id="A0A1L9TRZ5"/>
<feature type="region of interest" description="Disordered" evidence="1">
    <location>
        <begin position="1"/>
        <end position="134"/>
    </location>
</feature>
<feature type="region of interest" description="Disordered" evidence="1">
    <location>
        <begin position="233"/>
        <end position="262"/>
    </location>
</feature>
<protein>
    <submittedName>
        <fullName evidence="2">Uncharacterized protein</fullName>
    </submittedName>
</protein>
<dbReference type="OrthoDB" id="4152802at2759"/>
<dbReference type="GeneID" id="63760500"/>
<feature type="compositionally biased region" description="Basic and acidic residues" evidence="1">
    <location>
        <begin position="652"/>
        <end position="666"/>
    </location>
</feature>
<proteinExistence type="predicted"/>
<feature type="compositionally biased region" description="Polar residues" evidence="1">
    <location>
        <begin position="98"/>
        <end position="108"/>
    </location>
</feature>
<feature type="region of interest" description="Disordered" evidence="1">
    <location>
        <begin position="284"/>
        <end position="506"/>
    </location>
</feature>
<evidence type="ECO:0000256" key="1">
    <source>
        <dbReference type="SAM" id="MobiDB-lite"/>
    </source>
</evidence>
<accession>A0A1L9TRZ5</accession>
<dbReference type="Proteomes" id="UP000184356">
    <property type="component" value="Unassembled WGS sequence"/>
</dbReference>
<gene>
    <name evidence="2" type="ORF">ASPSYDRAFT_27709</name>
</gene>
<organism evidence="2 3">
    <name type="scientific">Aspergillus sydowii CBS 593.65</name>
    <dbReference type="NCBI Taxonomy" id="1036612"/>
    <lineage>
        <taxon>Eukaryota</taxon>
        <taxon>Fungi</taxon>
        <taxon>Dikarya</taxon>
        <taxon>Ascomycota</taxon>
        <taxon>Pezizomycotina</taxon>
        <taxon>Eurotiomycetes</taxon>
        <taxon>Eurotiomycetidae</taxon>
        <taxon>Eurotiales</taxon>
        <taxon>Aspergillaceae</taxon>
        <taxon>Aspergillus</taxon>
        <taxon>Aspergillus subgen. Nidulantes</taxon>
    </lineage>
</organism>
<dbReference type="EMBL" id="KV878583">
    <property type="protein sequence ID" value="OJJ62053.1"/>
    <property type="molecule type" value="Genomic_DNA"/>
</dbReference>
<feature type="compositionally biased region" description="Basic and acidic residues" evidence="1">
    <location>
        <begin position="375"/>
        <end position="388"/>
    </location>
</feature>
<evidence type="ECO:0000313" key="2">
    <source>
        <dbReference type="EMBL" id="OJJ62053.1"/>
    </source>
</evidence>
<feature type="region of interest" description="Disordered" evidence="1">
    <location>
        <begin position="546"/>
        <end position="670"/>
    </location>
</feature>
<keyword evidence="3" id="KW-1185">Reference proteome</keyword>
<feature type="compositionally biased region" description="Polar residues" evidence="1">
    <location>
        <begin position="309"/>
        <end position="321"/>
    </location>
</feature>
<dbReference type="VEuPathDB" id="FungiDB:ASPSYDRAFT_27709"/>
<feature type="region of interest" description="Disordered" evidence="1">
    <location>
        <begin position="685"/>
        <end position="709"/>
    </location>
</feature>
<feature type="compositionally biased region" description="Low complexity" evidence="1">
    <location>
        <begin position="421"/>
        <end position="430"/>
    </location>
</feature>
<feature type="compositionally biased region" description="Basic and acidic residues" evidence="1">
    <location>
        <begin position="284"/>
        <end position="304"/>
    </location>
</feature>
<feature type="compositionally biased region" description="Polar residues" evidence="1">
    <location>
        <begin position="332"/>
        <end position="358"/>
    </location>
</feature>
<name>A0A1L9TRZ5_9EURO</name>
<evidence type="ECO:0000313" key="3">
    <source>
        <dbReference type="Proteomes" id="UP000184356"/>
    </source>
</evidence>
<dbReference type="STRING" id="1036612.A0A1L9TRZ5"/>
<feature type="compositionally biased region" description="Basic residues" evidence="1">
    <location>
        <begin position="41"/>
        <end position="55"/>
    </location>
</feature>
<reference evidence="3" key="1">
    <citation type="journal article" date="2017" name="Genome Biol.">
        <title>Comparative genomics reveals high biological diversity and specific adaptations in the industrially and medically important fungal genus Aspergillus.</title>
        <authorList>
            <person name="de Vries R.P."/>
            <person name="Riley R."/>
            <person name="Wiebenga A."/>
            <person name="Aguilar-Osorio G."/>
            <person name="Amillis S."/>
            <person name="Uchima C.A."/>
            <person name="Anderluh G."/>
            <person name="Asadollahi M."/>
            <person name="Askin M."/>
            <person name="Barry K."/>
            <person name="Battaglia E."/>
            <person name="Bayram O."/>
            <person name="Benocci T."/>
            <person name="Braus-Stromeyer S.A."/>
            <person name="Caldana C."/>
            <person name="Canovas D."/>
            <person name="Cerqueira G.C."/>
            <person name="Chen F."/>
            <person name="Chen W."/>
            <person name="Choi C."/>
            <person name="Clum A."/>
            <person name="Dos Santos R.A."/>
            <person name="Damasio A.R."/>
            <person name="Diallinas G."/>
            <person name="Emri T."/>
            <person name="Fekete E."/>
            <person name="Flipphi M."/>
            <person name="Freyberg S."/>
            <person name="Gallo A."/>
            <person name="Gournas C."/>
            <person name="Habgood R."/>
            <person name="Hainaut M."/>
            <person name="Harispe M.L."/>
            <person name="Henrissat B."/>
            <person name="Hilden K.S."/>
            <person name="Hope R."/>
            <person name="Hossain A."/>
            <person name="Karabika E."/>
            <person name="Karaffa L."/>
            <person name="Karanyi Z."/>
            <person name="Krasevec N."/>
            <person name="Kuo A."/>
            <person name="Kusch H."/>
            <person name="LaButti K."/>
            <person name="Lagendijk E.L."/>
            <person name="Lapidus A."/>
            <person name="Levasseur A."/>
            <person name="Lindquist E."/>
            <person name="Lipzen A."/>
            <person name="Logrieco A.F."/>
            <person name="MacCabe A."/>
            <person name="Maekelae M.R."/>
            <person name="Malavazi I."/>
            <person name="Melin P."/>
            <person name="Meyer V."/>
            <person name="Mielnichuk N."/>
            <person name="Miskei M."/>
            <person name="Molnar A.P."/>
            <person name="Mule G."/>
            <person name="Ngan C.Y."/>
            <person name="Orejas M."/>
            <person name="Orosz E."/>
            <person name="Ouedraogo J.P."/>
            <person name="Overkamp K.M."/>
            <person name="Park H.-S."/>
            <person name="Perrone G."/>
            <person name="Piumi F."/>
            <person name="Punt P.J."/>
            <person name="Ram A.F."/>
            <person name="Ramon A."/>
            <person name="Rauscher S."/>
            <person name="Record E."/>
            <person name="Riano-Pachon D.M."/>
            <person name="Robert V."/>
            <person name="Roehrig J."/>
            <person name="Ruller R."/>
            <person name="Salamov A."/>
            <person name="Salih N.S."/>
            <person name="Samson R.A."/>
            <person name="Sandor E."/>
            <person name="Sanguinetti M."/>
            <person name="Schuetze T."/>
            <person name="Sepcic K."/>
            <person name="Shelest E."/>
            <person name="Sherlock G."/>
            <person name="Sophianopoulou V."/>
            <person name="Squina F.M."/>
            <person name="Sun H."/>
            <person name="Susca A."/>
            <person name="Todd R.B."/>
            <person name="Tsang A."/>
            <person name="Unkles S.E."/>
            <person name="van de Wiele N."/>
            <person name="van Rossen-Uffink D."/>
            <person name="Oliveira J.V."/>
            <person name="Vesth T.C."/>
            <person name="Visser J."/>
            <person name="Yu J.-H."/>
            <person name="Zhou M."/>
            <person name="Andersen M.R."/>
            <person name="Archer D.B."/>
            <person name="Baker S.E."/>
            <person name="Benoit I."/>
            <person name="Brakhage A.A."/>
            <person name="Braus G.H."/>
            <person name="Fischer R."/>
            <person name="Frisvad J.C."/>
            <person name="Goldman G.H."/>
            <person name="Houbraken J."/>
            <person name="Oakley B."/>
            <person name="Pocsi I."/>
            <person name="Scazzocchio C."/>
            <person name="Seiboth B."/>
            <person name="vanKuyk P.A."/>
            <person name="Wortman J."/>
            <person name="Dyer P.S."/>
            <person name="Grigoriev I.V."/>
        </authorList>
    </citation>
    <scope>NUCLEOTIDE SEQUENCE [LARGE SCALE GENOMIC DNA]</scope>
    <source>
        <strain evidence="3">CBS 593.65</strain>
    </source>
</reference>